<gene>
    <name evidence="1" type="ORF">EVAR_62894_1</name>
</gene>
<dbReference type="AlphaFoldDB" id="A0A4C1YAJ4"/>
<evidence type="ECO:0000313" key="2">
    <source>
        <dbReference type="Proteomes" id="UP000299102"/>
    </source>
</evidence>
<dbReference type="Proteomes" id="UP000299102">
    <property type="component" value="Unassembled WGS sequence"/>
</dbReference>
<keyword evidence="2" id="KW-1185">Reference proteome</keyword>
<name>A0A4C1YAJ4_EUMVA</name>
<accession>A0A4C1YAJ4</accession>
<sequence length="150" mass="16906">MACVTIALKCHRTSHRGSTAVQGPCLLDVGVVLNRLKCVHTYMFVTCRASCRAQVTRIAREKTEISSTGYDIPAPLFGVYDCIYAYWVQKPQCRCNEVIQLAYNSRRCPPVDREAGQLGPPRICVRDLTRTPVISVRRYGDASRGDRFTY</sequence>
<reference evidence="1 2" key="1">
    <citation type="journal article" date="2019" name="Commun. Biol.">
        <title>The bagworm genome reveals a unique fibroin gene that provides high tensile strength.</title>
        <authorList>
            <person name="Kono N."/>
            <person name="Nakamura H."/>
            <person name="Ohtoshi R."/>
            <person name="Tomita M."/>
            <person name="Numata K."/>
            <person name="Arakawa K."/>
        </authorList>
    </citation>
    <scope>NUCLEOTIDE SEQUENCE [LARGE SCALE GENOMIC DNA]</scope>
</reference>
<dbReference type="EMBL" id="BGZK01001116">
    <property type="protein sequence ID" value="GBP71649.1"/>
    <property type="molecule type" value="Genomic_DNA"/>
</dbReference>
<protein>
    <submittedName>
        <fullName evidence="1">Uncharacterized protein</fullName>
    </submittedName>
</protein>
<comment type="caution">
    <text evidence="1">The sequence shown here is derived from an EMBL/GenBank/DDBJ whole genome shotgun (WGS) entry which is preliminary data.</text>
</comment>
<evidence type="ECO:0000313" key="1">
    <source>
        <dbReference type="EMBL" id="GBP71649.1"/>
    </source>
</evidence>
<organism evidence="1 2">
    <name type="scientific">Eumeta variegata</name>
    <name type="common">Bagworm moth</name>
    <name type="synonym">Eumeta japonica</name>
    <dbReference type="NCBI Taxonomy" id="151549"/>
    <lineage>
        <taxon>Eukaryota</taxon>
        <taxon>Metazoa</taxon>
        <taxon>Ecdysozoa</taxon>
        <taxon>Arthropoda</taxon>
        <taxon>Hexapoda</taxon>
        <taxon>Insecta</taxon>
        <taxon>Pterygota</taxon>
        <taxon>Neoptera</taxon>
        <taxon>Endopterygota</taxon>
        <taxon>Lepidoptera</taxon>
        <taxon>Glossata</taxon>
        <taxon>Ditrysia</taxon>
        <taxon>Tineoidea</taxon>
        <taxon>Psychidae</taxon>
        <taxon>Oiketicinae</taxon>
        <taxon>Eumeta</taxon>
    </lineage>
</organism>
<proteinExistence type="predicted"/>